<evidence type="ECO:0000256" key="3">
    <source>
        <dbReference type="ARBA" id="ARBA00013222"/>
    </source>
</evidence>
<proteinExistence type="inferred from homology"/>
<dbReference type="FunFam" id="3.10.180.10:FF:000013">
    <property type="entry name" value="4-hydroxyphenylpyruvate dioxygenase"/>
    <property type="match status" value="1"/>
</dbReference>
<protein>
    <recommendedName>
        <fullName evidence="3 9">4-hydroxyphenylpyruvate dioxygenase</fullName>
    </recommendedName>
</protein>
<dbReference type="PIRSF" id="PIRSF009283">
    <property type="entry name" value="HPP_dOase"/>
    <property type="match status" value="1"/>
</dbReference>
<evidence type="ECO:0000256" key="5">
    <source>
        <dbReference type="ARBA" id="ARBA00022737"/>
    </source>
</evidence>
<dbReference type="AlphaFoldDB" id="A0A7S1KMG9"/>
<dbReference type="InterPro" id="IPR041736">
    <property type="entry name" value="4OHPhenylPyrv_dOase_N"/>
</dbReference>
<keyword evidence="6" id="KW-0828">Tyrosine catabolism</keyword>
<name>A0A7S1KMG9_9EUKA</name>
<dbReference type="InterPro" id="IPR041735">
    <property type="entry name" value="4OHPhenylPyrv_dOase_C"/>
</dbReference>
<evidence type="ECO:0000256" key="10">
    <source>
        <dbReference type="PIRSR" id="PIRSR009283-1"/>
    </source>
</evidence>
<accession>A0A7S1KMG9</accession>
<sequence length="432" mass="48152">MSQQNIPDFTSHVSDAKFVGASNFKRQKTNDTPKIQVKRFHHLEFYTGDATSEMKRFSIGLGMKLMAKSDHETGNHEYISYVLQSNDLMFVMTSPYSENAPRPKTMTQPNPSFSNSHAHDFFRKHGLAVKAIGLLVDDAAQAYQYAIENGGIPVTKPVVCGEGDDQVIFSEISAYLAGDVVLRFISFANKDNEGKFLPGYLDLSAETPNINYGLRRIDHCVGNAEKAMPVYAYLNRVMGFYKFAEFIAEDVGTKESGLNSVVCSNHNEMVLLPLNEPTYGTKKISQIQNYLEHNEGPGVQHLALLSDDIYETVRKMKETWAGFDFQRQPHADYYSKIVPKKMGDKISQEEVEKCKELAILIDTEGEGTLLQIFTQPLGDRPTIFIEIIQRQGCPLPQGGQAAGCGGFGKGNFGSLFKSIEDYMADKGLSSRE</sequence>
<keyword evidence="8" id="KW-0585">Phenylalanine catabolism</keyword>
<dbReference type="PROSITE" id="PS51819">
    <property type="entry name" value="VOC"/>
    <property type="match status" value="2"/>
</dbReference>
<comment type="similarity">
    <text evidence="2 9">Belongs to the 4HPPD family.</text>
</comment>
<comment type="pathway">
    <text evidence="1">Amino-acid degradation; L-phenylalanine degradation; acetoacetate and fumarate from L-phenylalanine: step 3/6.</text>
</comment>
<keyword evidence="5" id="KW-0677">Repeat</keyword>
<evidence type="ECO:0000256" key="9">
    <source>
        <dbReference type="PIRNR" id="PIRNR009283"/>
    </source>
</evidence>
<feature type="domain" description="VOC" evidence="11">
    <location>
        <begin position="39"/>
        <end position="190"/>
    </location>
</feature>
<evidence type="ECO:0000256" key="2">
    <source>
        <dbReference type="ARBA" id="ARBA00005877"/>
    </source>
</evidence>
<evidence type="ECO:0000313" key="12">
    <source>
        <dbReference type="EMBL" id="CAD9078827.1"/>
    </source>
</evidence>
<dbReference type="SUPFAM" id="SSF54593">
    <property type="entry name" value="Glyoxalase/Bleomycin resistance protein/Dihydroxybiphenyl dioxygenase"/>
    <property type="match status" value="1"/>
</dbReference>
<dbReference type="InterPro" id="IPR029068">
    <property type="entry name" value="Glyas_Bleomycin-R_OHBP_Dase"/>
</dbReference>
<feature type="binding site" evidence="10">
    <location>
        <position position="219"/>
    </location>
    <ligand>
        <name>Fe cation</name>
        <dbReference type="ChEBI" id="CHEBI:24875"/>
    </ligand>
</feature>
<dbReference type="NCBIfam" id="TIGR01263">
    <property type="entry name" value="4HPPD"/>
    <property type="match status" value="1"/>
</dbReference>
<dbReference type="CDD" id="cd08342">
    <property type="entry name" value="HPPD_N_like"/>
    <property type="match status" value="1"/>
</dbReference>
<dbReference type="Gene3D" id="3.10.180.10">
    <property type="entry name" value="2,3-Dihydroxybiphenyl 1,2-Dioxygenase, domain 1"/>
    <property type="match status" value="2"/>
</dbReference>
<feature type="binding site" evidence="10">
    <location>
        <position position="301"/>
    </location>
    <ligand>
        <name>Fe cation</name>
        <dbReference type="ChEBI" id="CHEBI:24875"/>
    </ligand>
</feature>
<feature type="binding site" evidence="10">
    <location>
        <position position="386"/>
    </location>
    <ligand>
        <name>Fe cation</name>
        <dbReference type="ChEBI" id="CHEBI:24875"/>
    </ligand>
</feature>
<dbReference type="InterPro" id="IPR037523">
    <property type="entry name" value="VOC_core"/>
</dbReference>
<comment type="cofactor">
    <cofactor evidence="10">
        <name>Fe cation</name>
        <dbReference type="ChEBI" id="CHEBI:24875"/>
    </cofactor>
    <text evidence="10">Binds 1 Fe cation per subunit.</text>
</comment>
<dbReference type="InterPro" id="IPR005956">
    <property type="entry name" value="4OHPhenylPyrv_dOase"/>
</dbReference>
<reference evidence="12" key="1">
    <citation type="submission" date="2021-01" db="EMBL/GenBank/DDBJ databases">
        <authorList>
            <person name="Corre E."/>
            <person name="Pelletier E."/>
            <person name="Niang G."/>
            <person name="Scheremetjew M."/>
            <person name="Finn R."/>
            <person name="Kale V."/>
            <person name="Holt S."/>
            <person name="Cochrane G."/>
            <person name="Meng A."/>
            <person name="Brown T."/>
            <person name="Cohen L."/>
        </authorList>
    </citation>
    <scope>NUCLEOTIDE SEQUENCE</scope>
    <source>
        <strain evidence="12">WS</strain>
    </source>
</reference>
<dbReference type="CDD" id="cd07250">
    <property type="entry name" value="HPPD_C_like"/>
    <property type="match status" value="1"/>
</dbReference>
<dbReference type="GO" id="GO:0003868">
    <property type="term" value="F:4-hydroxyphenylpyruvate dioxygenase activity"/>
    <property type="evidence" value="ECO:0007669"/>
    <property type="project" value="InterPro"/>
</dbReference>
<gene>
    <name evidence="12" type="ORF">PCOS0759_LOCUS2059</name>
</gene>
<evidence type="ECO:0000256" key="4">
    <source>
        <dbReference type="ARBA" id="ARBA00022723"/>
    </source>
</evidence>
<keyword evidence="4 10" id="KW-0479">Metal-binding</keyword>
<keyword evidence="7 10" id="KW-0408">Iron</keyword>
<dbReference type="PANTHER" id="PTHR11959">
    <property type="entry name" value="4-HYDROXYPHENYLPYRUVATE DIOXYGENASE"/>
    <property type="match status" value="1"/>
</dbReference>
<dbReference type="GO" id="GO:0006572">
    <property type="term" value="P:L-tyrosine catabolic process"/>
    <property type="evidence" value="ECO:0007669"/>
    <property type="project" value="UniProtKB-KW"/>
</dbReference>
<evidence type="ECO:0000256" key="1">
    <source>
        <dbReference type="ARBA" id="ARBA00005162"/>
    </source>
</evidence>
<dbReference type="PANTHER" id="PTHR11959:SF1">
    <property type="entry name" value="4-HYDROXYPHENYLPYRUVATE DIOXYGENASE"/>
    <property type="match status" value="1"/>
</dbReference>
<dbReference type="GO" id="GO:0046872">
    <property type="term" value="F:metal ion binding"/>
    <property type="evidence" value="ECO:0007669"/>
    <property type="project" value="UniProtKB-KW"/>
</dbReference>
<evidence type="ECO:0000256" key="6">
    <source>
        <dbReference type="ARBA" id="ARBA00022878"/>
    </source>
</evidence>
<evidence type="ECO:0000259" key="11">
    <source>
        <dbReference type="PROSITE" id="PS51819"/>
    </source>
</evidence>
<feature type="domain" description="VOC" evidence="11">
    <location>
        <begin position="216"/>
        <end position="375"/>
    </location>
</feature>
<dbReference type="EMBL" id="HBGD01002468">
    <property type="protein sequence ID" value="CAD9078827.1"/>
    <property type="molecule type" value="Transcribed_RNA"/>
</dbReference>
<evidence type="ECO:0000256" key="8">
    <source>
        <dbReference type="ARBA" id="ARBA00023232"/>
    </source>
</evidence>
<evidence type="ECO:0000256" key="7">
    <source>
        <dbReference type="ARBA" id="ARBA00023004"/>
    </source>
</evidence>
<dbReference type="GO" id="GO:0006559">
    <property type="term" value="P:L-phenylalanine catabolic process"/>
    <property type="evidence" value="ECO:0007669"/>
    <property type="project" value="UniProtKB-KW"/>
</dbReference>
<organism evidence="12">
    <name type="scientific">Percolomonas cosmopolitus</name>
    <dbReference type="NCBI Taxonomy" id="63605"/>
    <lineage>
        <taxon>Eukaryota</taxon>
        <taxon>Discoba</taxon>
        <taxon>Heterolobosea</taxon>
        <taxon>Tetramitia</taxon>
        <taxon>Eutetramitia</taxon>
        <taxon>Percolomonadidae</taxon>
        <taxon>Percolomonas</taxon>
    </lineage>
</organism>